<evidence type="ECO:0000313" key="2">
    <source>
        <dbReference type="EMBL" id="KAK7502033.1"/>
    </source>
</evidence>
<comment type="caution">
    <text evidence="2">The sequence shown here is derived from an EMBL/GenBank/DDBJ whole genome shotgun (WGS) entry which is preliminary data.</text>
</comment>
<keyword evidence="3" id="KW-1185">Reference proteome</keyword>
<evidence type="ECO:0000256" key="1">
    <source>
        <dbReference type="SAM" id="MobiDB-lite"/>
    </source>
</evidence>
<protein>
    <submittedName>
        <fullName evidence="2">Uncharacterized protein</fullName>
    </submittedName>
</protein>
<dbReference type="EMBL" id="JACVVK020000028">
    <property type="protein sequence ID" value="KAK7502033.1"/>
    <property type="molecule type" value="Genomic_DNA"/>
</dbReference>
<sequence length="96" mass="10731">MRLNKQTALQRVWDKQNTALVIEDMFSLSVDFEVYKLVGKELTGRGACCSLYVKKRRPERPTRAPDGGRYSQCASSAAAHPTKKSPSLAPPRHCQP</sequence>
<accession>A0ABD0LS76</accession>
<dbReference type="AlphaFoldDB" id="A0ABD0LS76"/>
<name>A0ABD0LS76_9CAEN</name>
<gene>
    <name evidence="2" type="ORF">BaRGS_00006785</name>
</gene>
<organism evidence="2 3">
    <name type="scientific">Batillaria attramentaria</name>
    <dbReference type="NCBI Taxonomy" id="370345"/>
    <lineage>
        <taxon>Eukaryota</taxon>
        <taxon>Metazoa</taxon>
        <taxon>Spiralia</taxon>
        <taxon>Lophotrochozoa</taxon>
        <taxon>Mollusca</taxon>
        <taxon>Gastropoda</taxon>
        <taxon>Caenogastropoda</taxon>
        <taxon>Sorbeoconcha</taxon>
        <taxon>Cerithioidea</taxon>
        <taxon>Batillariidae</taxon>
        <taxon>Batillaria</taxon>
    </lineage>
</organism>
<feature type="region of interest" description="Disordered" evidence="1">
    <location>
        <begin position="57"/>
        <end position="96"/>
    </location>
</feature>
<evidence type="ECO:0000313" key="3">
    <source>
        <dbReference type="Proteomes" id="UP001519460"/>
    </source>
</evidence>
<reference evidence="2 3" key="1">
    <citation type="journal article" date="2023" name="Sci. Data">
        <title>Genome assembly of the Korean intertidal mud-creeper Batillaria attramentaria.</title>
        <authorList>
            <person name="Patra A.K."/>
            <person name="Ho P.T."/>
            <person name="Jun S."/>
            <person name="Lee S.J."/>
            <person name="Kim Y."/>
            <person name="Won Y.J."/>
        </authorList>
    </citation>
    <scope>NUCLEOTIDE SEQUENCE [LARGE SCALE GENOMIC DNA]</scope>
    <source>
        <strain evidence="2">Wonlab-2016</strain>
    </source>
</reference>
<dbReference type="Proteomes" id="UP001519460">
    <property type="component" value="Unassembled WGS sequence"/>
</dbReference>
<proteinExistence type="predicted"/>